<evidence type="ECO:0000313" key="2">
    <source>
        <dbReference type="Proteomes" id="UP000004915"/>
    </source>
</evidence>
<dbReference type="InterPro" id="IPR036689">
    <property type="entry name" value="ESAT-6-like_sf"/>
</dbReference>
<comment type="caution">
    <text evidence="1">The sequence shown here is derived from an EMBL/GenBank/DDBJ whole genome shotgun (WGS) entry which is preliminary data.</text>
</comment>
<dbReference type="GO" id="GO:0009306">
    <property type="term" value="P:protein secretion"/>
    <property type="evidence" value="ECO:0007669"/>
    <property type="project" value="InterPro"/>
</dbReference>
<dbReference type="Gene3D" id="1.10.287.1060">
    <property type="entry name" value="ESAT-6-like"/>
    <property type="match status" value="1"/>
</dbReference>
<proteinExistence type="predicted"/>
<evidence type="ECO:0000313" key="1">
    <source>
        <dbReference type="EMBL" id="EHI14744.1"/>
    </source>
</evidence>
<dbReference type="Pfam" id="PF10824">
    <property type="entry name" value="T7SS_ESX_EspC"/>
    <property type="match status" value="1"/>
</dbReference>
<accession>G7CBA2</accession>
<dbReference type="InterPro" id="IPR022536">
    <property type="entry name" value="EspC"/>
</dbReference>
<gene>
    <name evidence="1" type="ORF">KEK_01220</name>
</gene>
<sequence length="63" mass="6988">MAGCQMGWKGTALAAFERLRDSWELSDTARATRLEDIALNLHSAANVYEQQDETSGESIDRSI</sequence>
<dbReference type="SUPFAM" id="SSF140453">
    <property type="entry name" value="EsxAB dimer-like"/>
    <property type="match status" value="1"/>
</dbReference>
<reference evidence="1 2" key="1">
    <citation type="submission" date="2011-11" db="EMBL/GenBank/DDBJ databases">
        <authorList>
            <consortium name="Tuberculosis Structural Genomics Consortium"/>
            <person name="Ioerger T.R."/>
        </authorList>
    </citation>
    <scope>NUCLEOTIDE SEQUENCE [LARGE SCALE GENOMIC DNA]</scope>
    <source>
        <strain evidence="2">ATCC 19527 / DSM 44167 / CIP 105390 / JCM 6362 / NCTC 10409 / 316</strain>
    </source>
</reference>
<dbReference type="AlphaFoldDB" id="G7CBA2"/>
<keyword evidence="2" id="KW-1185">Reference proteome</keyword>
<dbReference type="Proteomes" id="UP000004915">
    <property type="component" value="Unassembled WGS sequence"/>
</dbReference>
<dbReference type="EMBL" id="AGVE01000010">
    <property type="protein sequence ID" value="EHI14744.1"/>
    <property type="molecule type" value="Genomic_DNA"/>
</dbReference>
<protein>
    <submittedName>
        <fullName evidence="1">Uncharacterized protein</fullName>
    </submittedName>
</protein>
<organism evidence="1 2">
    <name type="scientific">Mycolicibacterium thermoresistibile (strain ATCC 19527 / DSM 44167 / CIP 105390 / JCM 6362 / NCTC 10409 / 316)</name>
    <name type="common">Mycobacterium thermoresistibile</name>
    <dbReference type="NCBI Taxonomy" id="1078020"/>
    <lineage>
        <taxon>Bacteria</taxon>
        <taxon>Bacillati</taxon>
        <taxon>Actinomycetota</taxon>
        <taxon>Actinomycetes</taxon>
        <taxon>Mycobacteriales</taxon>
        <taxon>Mycobacteriaceae</taxon>
        <taxon>Mycolicibacterium</taxon>
    </lineage>
</organism>
<name>G7CBA2_MYCT3</name>